<evidence type="ECO:0000313" key="4">
    <source>
        <dbReference type="Proteomes" id="UP001205603"/>
    </source>
</evidence>
<evidence type="ECO:0000256" key="1">
    <source>
        <dbReference type="SAM" id="SignalP"/>
    </source>
</evidence>
<dbReference type="InterPro" id="IPR008964">
    <property type="entry name" value="Invasin/intimin_cell_adhesion"/>
</dbReference>
<dbReference type="Pfam" id="PF07581">
    <property type="entry name" value="Glug"/>
    <property type="match status" value="2"/>
</dbReference>
<dbReference type="Gene3D" id="2.160.20.110">
    <property type="match status" value="3"/>
</dbReference>
<organism evidence="3 4">
    <name type="scientific">Coprobacter tertius</name>
    <dbReference type="NCBI Taxonomy" id="2944915"/>
    <lineage>
        <taxon>Bacteria</taxon>
        <taxon>Pseudomonadati</taxon>
        <taxon>Bacteroidota</taxon>
        <taxon>Bacteroidia</taxon>
        <taxon>Bacteroidales</taxon>
        <taxon>Barnesiellaceae</taxon>
        <taxon>Coprobacter</taxon>
    </lineage>
</organism>
<dbReference type="Proteomes" id="UP001205603">
    <property type="component" value="Unassembled WGS sequence"/>
</dbReference>
<feature type="signal peptide" evidence="1">
    <location>
        <begin position="1"/>
        <end position="32"/>
    </location>
</feature>
<feature type="domain" description="GLUG" evidence="2">
    <location>
        <begin position="964"/>
        <end position="988"/>
    </location>
</feature>
<keyword evidence="1" id="KW-0732">Signal</keyword>
<accession>A0ABT1MFT7</accession>
<reference evidence="3 4" key="1">
    <citation type="submission" date="2022-07" db="EMBL/GenBank/DDBJ databases">
        <title>Fecal culturing of patients with breast cancer.</title>
        <authorList>
            <person name="Teng N.M.Y."/>
            <person name="Kiu R."/>
            <person name="Evans R."/>
            <person name="Baker D.J."/>
            <person name="Zenner C."/>
            <person name="Robinson S.D."/>
            <person name="Hall L.J."/>
        </authorList>
    </citation>
    <scope>NUCLEOTIDE SEQUENCE [LARGE SCALE GENOMIC DNA]</scope>
    <source>
        <strain evidence="3 4">LH1063</strain>
    </source>
</reference>
<dbReference type="EMBL" id="JANDHW010000004">
    <property type="protein sequence ID" value="MCP9611508.1"/>
    <property type="molecule type" value="Genomic_DNA"/>
</dbReference>
<keyword evidence="4" id="KW-1185">Reference proteome</keyword>
<name>A0ABT1MFT7_9BACT</name>
<dbReference type="Gene3D" id="2.60.40.1080">
    <property type="match status" value="1"/>
</dbReference>
<dbReference type="RefSeq" id="WP_255026336.1">
    <property type="nucleotide sequence ID" value="NZ_JANDHW010000004.1"/>
</dbReference>
<evidence type="ECO:0000313" key="3">
    <source>
        <dbReference type="EMBL" id="MCP9611508.1"/>
    </source>
</evidence>
<feature type="domain" description="GLUG" evidence="2">
    <location>
        <begin position="940"/>
        <end position="963"/>
    </location>
</feature>
<dbReference type="InterPro" id="IPR011493">
    <property type="entry name" value="GLUG"/>
</dbReference>
<dbReference type="SUPFAM" id="SSF49373">
    <property type="entry name" value="Invasin/intimin cell-adhesion fragments"/>
    <property type="match status" value="1"/>
</dbReference>
<sequence length="1242" mass="131302">MKRLTQLSGLSSRMLKMAFVGLLCCAPSVMLAQTPISDEAGLKAIADDLGGHYQLTADITLSGDWTPIGTAEAPFTGIFDGNGFVINGLKVDTPEADKVGLFGAANGAQISKVGLVNVSLAGKQDVAGIVGNAANGTVVEGCFVSGIINGADHVAGIVGGFGASATEKSRVKDCFSTALIISSLSQAGGIVGTSYDVDIVNCYFSGICENKSNTGGIVALIDNASEVWGNEATNIVASFVASPYLTGNNGRVHRILGYAGDTPKPYTISNSYGWEGTLINGVAIDPEDPTQDPSGMDGDKKSLEELKSADFITSTLAWDATIWTVGNSSLPLLKWVKDKGIKEFDQVYGLPEDCKMVNNGTKTVGAYSTFGKVVTYTSSNEAVATIADGVITSKSVGTTTITASTVADDNSNAASQSFELTVIEVSPTIATAEELDNIRYKLDGEYTLTADIDLAGVEFAAIGTVDAPFTGTIKGEGHIIKNLTINTPDNDNTGFIGAASGATIEKLGFENANVNGNANTGVIVGRAAGTTVSQCYVGNSYVEGRDHVAAIIGGTMDDCLDPQSQIVNTLMTDCYSNSEVYSRQYQAAGLMGTMIAAVIENSYFSGIARCPGSNVGGVACLVDKENTYARIENSLCLSPYLIAGNGKRMVVFGGETKTAQVINCYSLPTTAYGKDLNSLTTPSVEEMGDNTEHGNPLEEVSFAKDETFYAEAAGWDMTNTWKMVNGLYPVLKWQNTPIDVHVIGAPDNVDLIVGVLPSTTLTHIYGSNGQNVKYSFDSNLFRTDGVVNDAHELFLNVTRNPSEMTVVTFTPEADDYGNGAVEGTDVKTVGKSFTVTVYLEDGANREIRTPQDLVAAQNFVVGNYKLMNDIDMTGVTFTGIGTEDNPFTGTFDGQGHQIRNIKCIYTGSPNKKGGLFNVTRRATITNLGVTDLNFSAKGQDVGGIVGWSEGDLISQCYVTGSVNGNDHVGGIVGKSVRSTIENCYFNGDMNTDNYQGGGLAGVCMATTFKNSYVAGQVRSISTASWFNRAGGILGMDETKASEGSSDLTTMNGLAVMANIEAGLAGRFIVTADGTGSVLKEFNKCRYDMAATFNSVSGEVGNPNYEQSTDFAGYPRVSESDARASEEFYKQTTYVEMGWDFDNVWTIEEGVSYPTLKVQKPWDPSGIEDNVAESAYKIVVNGGIVTITGIDKADVSLYNTNGQLIKQTVGQDGIATLSLPTTGIYIVRIVENGKAYTEKVLNL</sequence>
<dbReference type="InterPro" id="IPR026444">
    <property type="entry name" value="Secre_tail"/>
</dbReference>
<gene>
    <name evidence="3" type="ORF">NMU02_05330</name>
</gene>
<dbReference type="NCBIfam" id="TIGR04183">
    <property type="entry name" value="Por_Secre_tail"/>
    <property type="match status" value="1"/>
</dbReference>
<protein>
    <submittedName>
        <fullName evidence="3">T9SS type A sorting domain-containing protein</fullName>
    </submittedName>
</protein>
<proteinExistence type="predicted"/>
<feature type="chain" id="PRO_5046074269" evidence="1">
    <location>
        <begin position="33"/>
        <end position="1242"/>
    </location>
</feature>
<evidence type="ECO:0000259" key="2">
    <source>
        <dbReference type="Pfam" id="PF07581"/>
    </source>
</evidence>
<comment type="caution">
    <text evidence="3">The sequence shown here is derived from an EMBL/GenBank/DDBJ whole genome shotgun (WGS) entry which is preliminary data.</text>
</comment>